<evidence type="ECO:0000313" key="1">
    <source>
        <dbReference type="EMBL" id="MPN26539.1"/>
    </source>
</evidence>
<gene>
    <name evidence="1" type="ORF">SDC9_173964</name>
</gene>
<proteinExistence type="predicted"/>
<name>A0A645GL07_9ZZZZ</name>
<accession>A0A645GL07</accession>
<dbReference type="EMBL" id="VSSQ01076105">
    <property type="protein sequence ID" value="MPN26539.1"/>
    <property type="molecule type" value="Genomic_DNA"/>
</dbReference>
<organism evidence="1">
    <name type="scientific">bioreactor metagenome</name>
    <dbReference type="NCBI Taxonomy" id="1076179"/>
    <lineage>
        <taxon>unclassified sequences</taxon>
        <taxon>metagenomes</taxon>
        <taxon>ecological metagenomes</taxon>
    </lineage>
</organism>
<protein>
    <submittedName>
        <fullName evidence="1">Uncharacterized protein</fullName>
    </submittedName>
</protein>
<reference evidence="1" key="1">
    <citation type="submission" date="2019-08" db="EMBL/GenBank/DDBJ databases">
        <authorList>
            <person name="Kucharzyk K."/>
            <person name="Murdoch R.W."/>
            <person name="Higgins S."/>
            <person name="Loffler F."/>
        </authorList>
    </citation>
    <scope>NUCLEOTIDE SEQUENCE</scope>
</reference>
<sequence length="87" mass="10500">MQTVNELYSFIDKFIAERAYIQKISFSDSVTLYQLDVFKYIIEKYSDRKHIYCPLERSESGHYKIYGEQPKGRMNLPHDEYKAYKMV</sequence>
<comment type="caution">
    <text evidence="1">The sequence shown here is derived from an EMBL/GenBank/DDBJ whole genome shotgun (WGS) entry which is preliminary data.</text>
</comment>
<dbReference type="AlphaFoldDB" id="A0A645GL07"/>